<reference evidence="11 12" key="1">
    <citation type="submission" date="2022-08" db="EMBL/GenBank/DDBJ databases">
        <title>Aerococcaceae sp. nov isolated from spoiled eye mask.</title>
        <authorList>
            <person name="Zhou G."/>
            <person name="Xie X.-B."/>
            <person name="Shi Q.-S."/>
            <person name="Wang Y.-S."/>
            <person name="Wen X."/>
            <person name="Peng H."/>
            <person name="Yang X.-J."/>
            <person name="Tao H.-B."/>
            <person name="Huang X.-M."/>
        </authorList>
    </citation>
    <scope>NUCLEOTIDE SEQUENCE [LARGE SCALE GENOMIC DNA]</scope>
    <source>
        <strain evidence="12">DM20194951</strain>
    </source>
</reference>
<evidence type="ECO:0000256" key="3">
    <source>
        <dbReference type="ARBA" id="ARBA00022553"/>
    </source>
</evidence>
<keyword evidence="6 7" id="KW-0275">Fatty acid biosynthesis</keyword>
<dbReference type="Pfam" id="PF00550">
    <property type="entry name" value="PP-binding"/>
    <property type="match status" value="1"/>
</dbReference>
<feature type="domain" description="Carrier" evidence="10">
    <location>
        <begin position="6"/>
        <end position="80"/>
    </location>
</feature>
<keyword evidence="7" id="KW-0963">Cytoplasm</keyword>
<comment type="similarity">
    <text evidence="7">Belongs to the acyl carrier protein (ACP) family.</text>
</comment>
<evidence type="ECO:0000256" key="1">
    <source>
        <dbReference type="ARBA" id="ARBA00022450"/>
    </source>
</evidence>
<evidence type="ECO:0000256" key="6">
    <source>
        <dbReference type="ARBA" id="ARBA00023160"/>
    </source>
</evidence>
<dbReference type="NCBIfam" id="TIGR00517">
    <property type="entry name" value="acyl_carrier"/>
    <property type="match status" value="1"/>
</dbReference>
<accession>A0ABY5P6R2</accession>
<dbReference type="PROSITE" id="PS00012">
    <property type="entry name" value="PHOSPHOPANTETHEINE"/>
    <property type="match status" value="1"/>
</dbReference>
<evidence type="ECO:0000256" key="4">
    <source>
        <dbReference type="ARBA" id="ARBA00022832"/>
    </source>
</evidence>
<keyword evidence="5 7" id="KW-0443">Lipid metabolism</keyword>
<dbReference type="InterPro" id="IPR006162">
    <property type="entry name" value="Ppantetheine_attach_site"/>
</dbReference>
<proteinExistence type="inferred from homology"/>
<evidence type="ECO:0000313" key="12">
    <source>
        <dbReference type="Proteomes" id="UP001315967"/>
    </source>
</evidence>
<dbReference type="RefSeq" id="WP_313793595.1">
    <property type="nucleotide sequence ID" value="NZ_CP102453.1"/>
</dbReference>
<dbReference type="HAMAP" id="MF_01217">
    <property type="entry name" value="Acyl_carrier"/>
    <property type="match status" value="1"/>
</dbReference>
<dbReference type="NCBIfam" id="NF002148">
    <property type="entry name" value="PRK00982.1-2"/>
    <property type="match status" value="1"/>
</dbReference>
<comment type="PTM">
    <text evidence="7">4'-phosphopantetheine is transferred from CoA to a specific serine of apo-ACP by AcpS. This modification is essential for activity because fatty acids are bound in thioester linkage to the sulfhydryl of the prosthetic group.</text>
</comment>
<comment type="PTM">
    <text evidence="9">4'-phosphopantetheine is transferred from CoA to a specific serine of apo-ACP by acpS.</text>
</comment>
<dbReference type="InterPro" id="IPR003231">
    <property type="entry name" value="ACP"/>
</dbReference>
<comment type="pathway">
    <text evidence="7 9">Lipid metabolism; fatty acid biosynthesis.</text>
</comment>
<comment type="subcellular location">
    <subcellularLocation>
        <location evidence="7">Cytoplasm</location>
    </subcellularLocation>
</comment>
<dbReference type="PROSITE" id="PS50075">
    <property type="entry name" value="CARRIER"/>
    <property type="match status" value="1"/>
</dbReference>
<dbReference type="InterPro" id="IPR009081">
    <property type="entry name" value="PP-bd_ACP"/>
</dbReference>
<dbReference type="PANTHER" id="PTHR20863">
    <property type="entry name" value="ACYL CARRIER PROTEIN"/>
    <property type="match status" value="1"/>
</dbReference>
<keyword evidence="4 7" id="KW-0276">Fatty acid metabolism</keyword>
<comment type="function">
    <text evidence="7 9">Carrier of the growing fatty acid chain in fatty acid biosynthesis.</text>
</comment>
<evidence type="ECO:0000256" key="8">
    <source>
        <dbReference type="NCBIfam" id="TIGR00517"/>
    </source>
</evidence>
<evidence type="ECO:0000256" key="7">
    <source>
        <dbReference type="HAMAP-Rule" id="MF_01217"/>
    </source>
</evidence>
<dbReference type="InterPro" id="IPR036736">
    <property type="entry name" value="ACP-like_sf"/>
</dbReference>
<evidence type="ECO:0000256" key="5">
    <source>
        <dbReference type="ARBA" id="ARBA00023098"/>
    </source>
</evidence>
<keyword evidence="2 7" id="KW-0444">Lipid biosynthesis</keyword>
<keyword evidence="1 7" id="KW-0596">Phosphopantetheine</keyword>
<dbReference type="SUPFAM" id="SSF47336">
    <property type="entry name" value="ACP-like"/>
    <property type="match status" value="1"/>
</dbReference>
<organism evidence="11 12">
    <name type="scientific">Fundicoccus culcitae</name>
    <dbReference type="NCBI Taxonomy" id="2969821"/>
    <lineage>
        <taxon>Bacteria</taxon>
        <taxon>Bacillati</taxon>
        <taxon>Bacillota</taxon>
        <taxon>Bacilli</taxon>
        <taxon>Lactobacillales</taxon>
        <taxon>Aerococcaceae</taxon>
        <taxon>Fundicoccus</taxon>
    </lineage>
</organism>
<keyword evidence="12" id="KW-1185">Reference proteome</keyword>
<evidence type="ECO:0000256" key="2">
    <source>
        <dbReference type="ARBA" id="ARBA00022516"/>
    </source>
</evidence>
<evidence type="ECO:0000313" key="11">
    <source>
        <dbReference type="EMBL" id="UUX34093.1"/>
    </source>
</evidence>
<feature type="modified residue" description="O-(pantetheine 4'-phosphoryl)serine" evidence="7">
    <location>
        <position position="40"/>
    </location>
</feature>
<dbReference type="PANTHER" id="PTHR20863:SF76">
    <property type="entry name" value="CARRIER DOMAIN-CONTAINING PROTEIN"/>
    <property type="match status" value="1"/>
</dbReference>
<protein>
    <recommendedName>
        <fullName evidence="7 8">Acyl carrier protein</fullName>
        <shortName evidence="7">ACP</shortName>
    </recommendedName>
</protein>
<evidence type="ECO:0000259" key="10">
    <source>
        <dbReference type="PROSITE" id="PS50075"/>
    </source>
</evidence>
<name>A0ABY5P6R2_9LACT</name>
<sequence length="81" mass="9320">MTTNNEETFAIVQKMIVERFGVQADKITEEMTFDDLGADSLDVVELVMELEDRFGVQFEDEKIEELNNIGDAVQYIDQLRS</sequence>
<dbReference type="EMBL" id="CP102453">
    <property type="protein sequence ID" value="UUX34093.1"/>
    <property type="molecule type" value="Genomic_DNA"/>
</dbReference>
<dbReference type="Gene3D" id="1.10.1200.10">
    <property type="entry name" value="ACP-like"/>
    <property type="match status" value="1"/>
</dbReference>
<evidence type="ECO:0000256" key="9">
    <source>
        <dbReference type="RuleBase" id="RU003545"/>
    </source>
</evidence>
<dbReference type="NCBIfam" id="NF002150">
    <property type="entry name" value="PRK00982.1-4"/>
    <property type="match status" value="1"/>
</dbReference>
<keyword evidence="3 7" id="KW-0597">Phosphoprotein</keyword>
<gene>
    <name evidence="7 11" type="primary">acpP</name>
    <name evidence="11" type="ORF">NRE15_00015</name>
</gene>
<dbReference type="Proteomes" id="UP001315967">
    <property type="component" value="Chromosome"/>
</dbReference>